<sequence>MVAAQGACCWPDHLLLTSASLLGTVSVFKMPPQLTPPMAEPASNCVGAGAHERDWKLQAPQEELRLRRPVVMRFGGAGGVPGHIAFLPDRMHLSMPLQPPISAFIRPTSMPLKHFIELVQDLGQRERRERQRGQHYLTRDDLHPEPRYGTAWEAIYGGRNDRAFITTTGFDVRCFHYLLSYFEPRWNAAPIPRNDVDTDGESRPDRRSLSPTAALALVLHYLAQPCQNTRHSKYLQ</sequence>
<evidence type="ECO:0000313" key="3">
    <source>
        <dbReference type="Proteomes" id="UP000433483"/>
    </source>
</evidence>
<accession>A0A6A3YIS6</accession>
<reference evidence="3 4" key="1">
    <citation type="submission" date="2018-08" db="EMBL/GenBank/DDBJ databases">
        <title>Genomic investigation of the strawberry pathogen Phytophthora fragariae indicates pathogenicity is determined by transcriptional variation in three key races.</title>
        <authorList>
            <person name="Adams T.M."/>
            <person name="Armitage A.D."/>
            <person name="Sobczyk M.K."/>
            <person name="Bates H.J."/>
            <person name="Dunwell J.M."/>
            <person name="Nellist C.F."/>
            <person name="Harrison R.J."/>
        </authorList>
    </citation>
    <scope>NUCLEOTIDE SEQUENCE [LARGE SCALE GENOMIC DNA]</scope>
    <source>
        <strain evidence="2 4">A4</strain>
        <strain evidence="1 3">NOV-27</strain>
    </source>
</reference>
<proteinExistence type="predicted"/>
<dbReference type="Proteomes" id="UP000437068">
    <property type="component" value="Unassembled WGS sequence"/>
</dbReference>
<dbReference type="EMBL" id="QXGB01000317">
    <property type="protein sequence ID" value="KAE9219688.1"/>
    <property type="molecule type" value="Genomic_DNA"/>
</dbReference>
<dbReference type="PANTHER" id="PTHR48471">
    <property type="entry name" value="DDE TNP4 DOMAIN-CONTAINING PROTEIN"/>
    <property type="match status" value="1"/>
</dbReference>
<comment type="caution">
    <text evidence="1">The sequence shown here is derived from an EMBL/GenBank/DDBJ whole genome shotgun (WGS) entry which is preliminary data.</text>
</comment>
<dbReference type="Proteomes" id="UP000433483">
    <property type="component" value="Unassembled WGS sequence"/>
</dbReference>
<organism evidence="1 3">
    <name type="scientific">Phytophthora fragariae</name>
    <dbReference type="NCBI Taxonomy" id="53985"/>
    <lineage>
        <taxon>Eukaryota</taxon>
        <taxon>Sar</taxon>
        <taxon>Stramenopiles</taxon>
        <taxon>Oomycota</taxon>
        <taxon>Peronosporomycetes</taxon>
        <taxon>Peronosporales</taxon>
        <taxon>Peronosporaceae</taxon>
        <taxon>Phytophthora</taxon>
    </lineage>
</organism>
<evidence type="ECO:0000313" key="4">
    <source>
        <dbReference type="Proteomes" id="UP000437068"/>
    </source>
</evidence>
<keyword evidence="3" id="KW-1185">Reference proteome</keyword>
<name>A0A6A3YIS6_9STRA</name>
<protein>
    <submittedName>
        <fullName evidence="1">Uncharacterized protein</fullName>
    </submittedName>
</protein>
<evidence type="ECO:0000313" key="2">
    <source>
        <dbReference type="EMBL" id="KAE9317227.1"/>
    </source>
</evidence>
<evidence type="ECO:0000313" key="1">
    <source>
        <dbReference type="EMBL" id="KAE9219688.1"/>
    </source>
</evidence>
<dbReference type="PANTHER" id="PTHR48471:SF1">
    <property type="entry name" value="DDE TNP4 DOMAIN-CONTAINING PROTEIN"/>
    <property type="match status" value="1"/>
</dbReference>
<dbReference type="EMBL" id="QXGE01000287">
    <property type="protein sequence ID" value="KAE9317227.1"/>
    <property type="molecule type" value="Genomic_DNA"/>
</dbReference>
<dbReference type="OrthoDB" id="78198at2759"/>
<gene>
    <name evidence="2" type="ORF">PF001_g6946</name>
    <name evidence="1" type="ORF">PF005_g7776</name>
</gene>
<dbReference type="AlphaFoldDB" id="A0A6A3YIS6"/>